<evidence type="ECO:0000256" key="8">
    <source>
        <dbReference type="ARBA" id="ARBA00023012"/>
    </source>
</evidence>
<keyword evidence="12" id="KW-1185">Reference proteome</keyword>
<protein>
    <recommendedName>
        <fullName evidence="2">histidine kinase</fullName>
        <ecNumber evidence="2">2.7.13.3</ecNumber>
    </recommendedName>
</protein>
<gene>
    <name evidence="11" type="ORF">EGI31_11710</name>
</gene>
<evidence type="ECO:0000256" key="4">
    <source>
        <dbReference type="ARBA" id="ARBA00022679"/>
    </source>
</evidence>
<dbReference type="InterPro" id="IPR036890">
    <property type="entry name" value="HATPase_C_sf"/>
</dbReference>
<evidence type="ECO:0000256" key="6">
    <source>
        <dbReference type="ARBA" id="ARBA00022777"/>
    </source>
</evidence>
<evidence type="ECO:0000256" key="7">
    <source>
        <dbReference type="ARBA" id="ARBA00022840"/>
    </source>
</evidence>
<feature type="transmembrane region" description="Helical" evidence="9">
    <location>
        <begin position="20"/>
        <end position="36"/>
    </location>
</feature>
<comment type="caution">
    <text evidence="11">The sequence shown here is derived from an EMBL/GenBank/DDBJ whole genome shotgun (WGS) entry which is preliminary data.</text>
</comment>
<evidence type="ECO:0000256" key="1">
    <source>
        <dbReference type="ARBA" id="ARBA00000085"/>
    </source>
</evidence>
<organism evidence="11 12">
    <name type="scientific">Lacihabitans soyangensis</name>
    <dbReference type="NCBI Taxonomy" id="869394"/>
    <lineage>
        <taxon>Bacteria</taxon>
        <taxon>Pseudomonadati</taxon>
        <taxon>Bacteroidota</taxon>
        <taxon>Cytophagia</taxon>
        <taxon>Cytophagales</taxon>
        <taxon>Leadbetterellaceae</taxon>
        <taxon>Lacihabitans</taxon>
    </lineage>
</organism>
<reference evidence="11 12" key="1">
    <citation type="submission" date="2018-11" db="EMBL/GenBank/DDBJ databases">
        <title>Novel bacteria species description.</title>
        <authorList>
            <person name="Han J.-H."/>
        </authorList>
    </citation>
    <scope>NUCLEOTIDE SEQUENCE [LARGE SCALE GENOMIC DNA]</scope>
    <source>
        <strain evidence="11 12">KCTC23259</strain>
    </source>
</reference>
<evidence type="ECO:0000313" key="12">
    <source>
        <dbReference type="Proteomes" id="UP001204144"/>
    </source>
</evidence>
<keyword evidence="7" id="KW-0067">ATP-binding</keyword>
<sequence>MKSNRLFHDLYVNISTKRLIITALLLVLVLGLLFYFNEVRKSLEDREEKYAQLYAESIRFTIEQDPESDCDYTFVEEVLSANETVPTILVTGGSPMDYRNIPELDDSTRKFTADKKLKYLLSKMDEMKAEHTPIEFIVGKDKGYVYYSNSTIVTQLRYFPYILIVTFLIFGSLAFIAYSSSRKAEQNRVWVGLAKETAHQLGTPISGLMGWIEVLKINPDFDNSIGEEMLKDISRLETITNRFSNIGSEPTMKEENVGELIETTVEYLKKRISTKINWSLKNNLDKPYIHKINKNLIEWVVENLCKNAVDAMGGIGNLAIEMNYNQAGKLAVDITDTGKGMTNAIQRKVFNPGFSTKKRGWGLGLTLAKRIIETYHGGQIYVLKSEVGKGTTFRIIL</sequence>
<comment type="catalytic activity">
    <reaction evidence="1">
        <text>ATP + protein L-histidine = ADP + protein N-phospho-L-histidine.</text>
        <dbReference type="EC" id="2.7.13.3"/>
    </reaction>
</comment>
<feature type="transmembrane region" description="Helical" evidence="9">
    <location>
        <begin position="158"/>
        <end position="178"/>
    </location>
</feature>
<keyword evidence="9" id="KW-0812">Transmembrane</keyword>
<dbReference type="InterPro" id="IPR005467">
    <property type="entry name" value="His_kinase_dom"/>
</dbReference>
<dbReference type="SUPFAM" id="SSF55874">
    <property type="entry name" value="ATPase domain of HSP90 chaperone/DNA topoisomerase II/histidine kinase"/>
    <property type="match status" value="1"/>
</dbReference>
<dbReference type="SMART" id="SM00387">
    <property type="entry name" value="HATPase_c"/>
    <property type="match status" value="1"/>
</dbReference>
<keyword evidence="9" id="KW-0472">Membrane</keyword>
<dbReference type="Pfam" id="PF02518">
    <property type="entry name" value="HATPase_c"/>
    <property type="match status" value="1"/>
</dbReference>
<dbReference type="PANTHER" id="PTHR43065">
    <property type="entry name" value="SENSOR HISTIDINE KINASE"/>
    <property type="match status" value="1"/>
</dbReference>
<keyword evidence="3" id="KW-0597">Phosphoprotein</keyword>
<keyword evidence="6 11" id="KW-0418">Kinase</keyword>
<dbReference type="EMBL" id="RJUF01000033">
    <property type="protein sequence ID" value="MCP9763624.1"/>
    <property type="molecule type" value="Genomic_DNA"/>
</dbReference>
<name>A0AAE3H224_9BACT</name>
<dbReference type="RefSeq" id="WP_255037399.1">
    <property type="nucleotide sequence ID" value="NZ_RJUF01000033.1"/>
</dbReference>
<keyword evidence="5" id="KW-0547">Nucleotide-binding</keyword>
<evidence type="ECO:0000313" key="11">
    <source>
        <dbReference type="EMBL" id="MCP9763624.1"/>
    </source>
</evidence>
<evidence type="ECO:0000259" key="10">
    <source>
        <dbReference type="PROSITE" id="PS50109"/>
    </source>
</evidence>
<keyword evidence="8" id="KW-0902">Two-component regulatory system</keyword>
<evidence type="ECO:0000256" key="5">
    <source>
        <dbReference type="ARBA" id="ARBA00022741"/>
    </source>
</evidence>
<dbReference type="GO" id="GO:0000155">
    <property type="term" value="F:phosphorelay sensor kinase activity"/>
    <property type="evidence" value="ECO:0007669"/>
    <property type="project" value="InterPro"/>
</dbReference>
<dbReference type="CDD" id="cd00082">
    <property type="entry name" value="HisKA"/>
    <property type="match status" value="1"/>
</dbReference>
<dbReference type="PROSITE" id="PS50109">
    <property type="entry name" value="HIS_KIN"/>
    <property type="match status" value="1"/>
</dbReference>
<dbReference type="EC" id="2.7.13.3" evidence="2"/>
<proteinExistence type="predicted"/>
<dbReference type="Proteomes" id="UP001204144">
    <property type="component" value="Unassembled WGS sequence"/>
</dbReference>
<evidence type="ECO:0000256" key="9">
    <source>
        <dbReference type="SAM" id="Phobius"/>
    </source>
</evidence>
<dbReference type="Gene3D" id="3.30.565.10">
    <property type="entry name" value="Histidine kinase-like ATPase, C-terminal domain"/>
    <property type="match status" value="1"/>
</dbReference>
<dbReference type="PRINTS" id="PR00344">
    <property type="entry name" value="BCTRLSENSOR"/>
</dbReference>
<dbReference type="PANTHER" id="PTHR43065:SF46">
    <property type="entry name" value="C4-DICARBOXYLATE TRANSPORT SENSOR PROTEIN DCTB"/>
    <property type="match status" value="1"/>
</dbReference>
<keyword evidence="9" id="KW-1133">Transmembrane helix</keyword>
<dbReference type="InterPro" id="IPR004358">
    <property type="entry name" value="Sig_transdc_His_kin-like_C"/>
</dbReference>
<dbReference type="AlphaFoldDB" id="A0AAE3H224"/>
<dbReference type="InterPro" id="IPR003594">
    <property type="entry name" value="HATPase_dom"/>
</dbReference>
<evidence type="ECO:0000256" key="2">
    <source>
        <dbReference type="ARBA" id="ARBA00012438"/>
    </source>
</evidence>
<accession>A0AAE3H224</accession>
<evidence type="ECO:0000256" key="3">
    <source>
        <dbReference type="ARBA" id="ARBA00022553"/>
    </source>
</evidence>
<dbReference type="GO" id="GO:0005524">
    <property type="term" value="F:ATP binding"/>
    <property type="evidence" value="ECO:0007669"/>
    <property type="project" value="UniProtKB-KW"/>
</dbReference>
<feature type="domain" description="Histidine kinase" evidence="10">
    <location>
        <begin position="196"/>
        <end position="397"/>
    </location>
</feature>
<dbReference type="InterPro" id="IPR003661">
    <property type="entry name" value="HisK_dim/P_dom"/>
</dbReference>
<keyword evidence="4" id="KW-0808">Transferase</keyword>